<dbReference type="RefSeq" id="WP_050487404.1">
    <property type="nucleotide sequence ID" value="NZ_JFFR01000014.1"/>
</dbReference>
<feature type="transmembrane region" description="Helical" evidence="1">
    <location>
        <begin position="496"/>
        <end position="520"/>
    </location>
</feature>
<dbReference type="Pfam" id="PF13487">
    <property type="entry name" value="HD_5"/>
    <property type="match status" value="1"/>
</dbReference>
<protein>
    <recommendedName>
        <fullName evidence="3">HD-GYP domain-containing protein</fullName>
    </recommendedName>
</protein>
<dbReference type="Proteomes" id="UP000027219">
    <property type="component" value="Unassembled WGS sequence"/>
</dbReference>
<comment type="caution">
    <text evidence="4">The sequence shown here is derived from an EMBL/GenBank/DDBJ whole genome shotgun (WGS) entry which is preliminary data.</text>
</comment>
<reference evidence="4 5" key="1">
    <citation type="submission" date="2014-02" db="EMBL/GenBank/DDBJ databases">
        <title>Vibrio fortis Dalian14 Genome Sequencing.</title>
        <authorList>
            <person name="Wang Y."/>
            <person name="Song L."/>
            <person name="Liu G."/>
            <person name="Ding J."/>
        </authorList>
    </citation>
    <scope>NUCLEOTIDE SEQUENCE [LARGE SCALE GENOMIC DNA]</scope>
    <source>
        <strain evidence="4 5">Dalian14</strain>
    </source>
</reference>
<feature type="signal peptide" evidence="2">
    <location>
        <begin position="1"/>
        <end position="22"/>
    </location>
</feature>
<evidence type="ECO:0000256" key="2">
    <source>
        <dbReference type="SAM" id="SignalP"/>
    </source>
</evidence>
<dbReference type="InterPro" id="IPR003607">
    <property type="entry name" value="HD/PDEase_dom"/>
</dbReference>
<keyword evidence="5" id="KW-1185">Reference proteome</keyword>
<keyword evidence="1" id="KW-0472">Membrane</keyword>
<feature type="domain" description="HD-GYP" evidence="3">
    <location>
        <begin position="525"/>
        <end position="723"/>
    </location>
</feature>
<proteinExistence type="predicted"/>
<dbReference type="PANTHER" id="PTHR45228">
    <property type="entry name" value="CYCLIC DI-GMP PHOSPHODIESTERASE TM_0186-RELATED"/>
    <property type="match status" value="1"/>
</dbReference>
<organism evidence="4 5">
    <name type="scientific">Vibrio fortis</name>
    <dbReference type="NCBI Taxonomy" id="212667"/>
    <lineage>
        <taxon>Bacteria</taxon>
        <taxon>Pseudomonadati</taxon>
        <taxon>Pseudomonadota</taxon>
        <taxon>Gammaproteobacteria</taxon>
        <taxon>Vibrionales</taxon>
        <taxon>Vibrionaceae</taxon>
        <taxon>Vibrio</taxon>
    </lineage>
</organism>
<accession>A0A066UNU8</accession>
<dbReference type="InterPro" id="IPR037522">
    <property type="entry name" value="HD_GYP_dom"/>
</dbReference>
<name>A0A066UNU8_9VIBR</name>
<keyword evidence="2" id="KW-0732">Signal</keyword>
<feature type="chain" id="PRO_5001627422" description="HD-GYP domain-containing protein" evidence="2">
    <location>
        <begin position="23"/>
        <end position="731"/>
    </location>
</feature>
<evidence type="ECO:0000259" key="3">
    <source>
        <dbReference type="PROSITE" id="PS51832"/>
    </source>
</evidence>
<dbReference type="EMBL" id="JFFR01000014">
    <property type="protein sequence ID" value="KDN28715.1"/>
    <property type="molecule type" value="Genomic_DNA"/>
</dbReference>
<dbReference type="AlphaFoldDB" id="A0A066UNU8"/>
<dbReference type="InterPro" id="IPR052020">
    <property type="entry name" value="Cyclic_di-GMP/3'3'-cGAMP_PDE"/>
</dbReference>
<keyword evidence="1" id="KW-0812">Transmembrane</keyword>
<dbReference type="PANTHER" id="PTHR45228:SF5">
    <property type="entry name" value="CYCLIC DI-GMP PHOSPHODIESTERASE VC_1348-RELATED"/>
    <property type="match status" value="1"/>
</dbReference>
<dbReference type="CDD" id="cd00077">
    <property type="entry name" value="HDc"/>
    <property type="match status" value="1"/>
</dbReference>
<gene>
    <name evidence="4" type="ORF">VFDL14_00110</name>
</gene>
<dbReference type="SUPFAM" id="SSF109604">
    <property type="entry name" value="HD-domain/PDEase-like"/>
    <property type="match status" value="1"/>
</dbReference>
<feature type="transmembrane region" description="Helical" evidence="1">
    <location>
        <begin position="153"/>
        <end position="174"/>
    </location>
</feature>
<dbReference type="PROSITE" id="PS51832">
    <property type="entry name" value="HD_GYP"/>
    <property type="match status" value="1"/>
</dbReference>
<feature type="transmembrane region" description="Helical" evidence="1">
    <location>
        <begin position="194"/>
        <end position="214"/>
    </location>
</feature>
<evidence type="ECO:0000256" key="1">
    <source>
        <dbReference type="SAM" id="Phobius"/>
    </source>
</evidence>
<dbReference type="GO" id="GO:0008081">
    <property type="term" value="F:phosphoric diester hydrolase activity"/>
    <property type="evidence" value="ECO:0007669"/>
    <property type="project" value="UniProtKB-ARBA"/>
</dbReference>
<keyword evidence="1" id="KW-1133">Transmembrane helix</keyword>
<dbReference type="SMART" id="SM00471">
    <property type="entry name" value="HDc"/>
    <property type="match status" value="1"/>
</dbReference>
<dbReference type="Gene3D" id="1.10.3210.10">
    <property type="entry name" value="Hypothetical protein af1432"/>
    <property type="match status" value="1"/>
</dbReference>
<evidence type="ECO:0000313" key="5">
    <source>
        <dbReference type="Proteomes" id="UP000027219"/>
    </source>
</evidence>
<evidence type="ECO:0000313" key="4">
    <source>
        <dbReference type="EMBL" id="KDN28715.1"/>
    </source>
</evidence>
<dbReference type="STRING" id="212667.VFDL14_00110"/>
<sequence>MNRLIASCALLCAIIFSSLSFASISEEIKDVVKGQLSEATDAGQMAIELSQLTSMHLYNLNEAQLDQTLLVMLKTNRRLKAVRIIDYATQEVIASIYRNDSESFIHGDFPDGFNQYQMAKATIYHNGVPIGLSEIRFLSAEEISRLDALSNNLITLVIAFSVFFALTAILFRLLSKNLGGNAYLTFGTQKFARLIFCAISAFILISIAGSWLILEHNRSNILQRSTDSFHQYLRSLDRSLANLHMIREKTFRHIFNKPEFQRNLHELSNAVLVEDDVAVNYYRNKMAEVWANYREFSLNGSKLIVAPDLSVIYSQGQALDLNDILAAAPHKLAKPLLGESELIPIQVSYDSSTGNTDYRLIFSTPVFDSVTDTVIAVAMIEIDEQEISYNDLSMHDFSSSGEVLVFDGDGQMLSKPRFALNPSRIEHERIFIQEMLHKLKVHGLANNLTGIHKVIDYRGVPTYAMLNWNDKLNVALVAKMDVDEILNDYYLFRKSVLFVVFIMVLFTVPCLLFTLYAGSLTNQRLKDSRREIINRLGHAAEFKDNETALHIFRMSRYTEVLARNLKMSSDWIELLCDAAPMHDIGKIGVPDNILQKPGKLDPEEWEVMKKHPKFGADIIGQHADSTLLNTAREIAFYHHEKWDGTGYPEGISGENIPLSARIVAIADVFDALTSSRPYKKAWAFEDAVNLILSESGQHFDPKLVKVFTESLTEFKYIMKTYSDETLEKKAS</sequence>